<organism evidence="4 5">
    <name type="scientific">Jeotgalicoccus nanhaiensis</name>
    <dbReference type="NCBI Taxonomy" id="568603"/>
    <lineage>
        <taxon>Bacteria</taxon>
        <taxon>Bacillati</taxon>
        <taxon>Bacillota</taxon>
        <taxon>Bacilli</taxon>
        <taxon>Bacillales</taxon>
        <taxon>Staphylococcaceae</taxon>
        <taxon>Jeotgalicoccus</taxon>
    </lineage>
</organism>
<gene>
    <name evidence="4" type="ORF">IR135_10555</name>
</gene>
<dbReference type="Gene3D" id="3.40.50.1980">
    <property type="entry name" value="Nitrogenase molybdenum iron protein domain"/>
    <property type="match status" value="2"/>
</dbReference>
<reference evidence="4 5" key="1">
    <citation type="submission" date="2020-10" db="EMBL/GenBank/DDBJ databases">
        <title>Mouse Oral microbiota.</title>
        <authorList>
            <person name="Joseph S."/>
            <person name="Aduse-Opoku J."/>
        </authorList>
    </citation>
    <scope>NUCLEOTIDE SEQUENCE [LARGE SCALE GENOMIC DNA]</scope>
    <source>
        <strain evidence="4 5">19428wE5_W307</strain>
    </source>
</reference>
<evidence type="ECO:0000256" key="3">
    <source>
        <dbReference type="SAM" id="SignalP"/>
    </source>
</evidence>
<keyword evidence="1" id="KW-0175">Coiled coil</keyword>
<evidence type="ECO:0000256" key="1">
    <source>
        <dbReference type="SAM" id="Coils"/>
    </source>
</evidence>
<dbReference type="SUPFAM" id="SSF53807">
    <property type="entry name" value="Helical backbone' metal receptor"/>
    <property type="match status" value="1"/>
</dbReference>
<dbReference type="Pfam" id="PF01297">
    <property type="entry name" value="ZnuA"/>
    <property type="match status" value="1"/>
</dbReference>
<feature type="region of interest" description="Disordered" evidence="2">
    <location>
        <begin position="120"/>
        <end position="140"/>
    </location>
</feature>
<feature type="signal peptide" evidence="3">
    <location>
        <begin position="1"/>
        <end position="18"/>
    </location>
</feature>
<dbReference type="PANTHER" id="PTHR42953">
    <property type="entry name" value="HIGH-AFFINITY ZINC UPTAKE SYSTEM PROTEIN ZNUA-RELATED"/>
    <property type="match status" value="1"/>
</dbReference>
<proteinExistence type="predicted"/>
<feature type="coiled-coil region" evidence="1">
    <location>
        <begin position="170"/>
        <end position="197"/>
    </location>
</feature>
<dbReference type="RefSeq" id="WP_135099202.1">
    <property type="nucleotide sequence ID" value="NZ_JADGLW010000010.1"/>
</dbReference>
<dbReference type="InterPro" id="IPR006127">
    <property type="entry name" value="ZnuA-like"/>
</dbReference>
<evidence type="ECO:0000256" key="2">
    <source>
        <dbReference type="SAM" id="MobiDB-lite"/>
    </source>
</evidence>
<sequence>MKKLFPALLLLLILAACSNDQTNEEDGELTIYTTVFPLTSFVEQIAGDTVNVKSIYPPGADMHSYEPTQKDMMSYSDGDLFITTSNDLDPVAASIAETISGDTEIIEAAADIDTEAFLESHHEHEHDHEEDSHDHSHGSLDPHLWLSPKLAAEMAEAVKIALAEHNPESADMYEENFEVLKNDIEEIDQELTAITENPVNTDVYISHESIGYLAHQYGFHQVGISGLNNQEPSQQELAEIIENIKAENIPYILYEPNVVSSVTDVIRSETNTEPLYFNNLESLTSEDPSDATYQSMMKKNIETLDKALNSK</sequence>
<evidence type="ECO:0000313" key="4">
    <source>
        <dbReference type="EMBL" id="MBF0754667.1"/>
    </source>
</evidence>
<dbReference type="PROSITE" id="PS51257">
    <property type="entry name" value="PROKAR_LIPOPROTEIN"/>
    <property type="match status" value="1"/>
</dbReference>
<comment type="caution">
    <text evidence="4">The sequence shown here is derived from an EMBL/GenBank/DDBJ whole genome shotgun (WGS) entry which is preliminary data.</text>
</comment>
<name>A0ABR9Y0N0_9STAP</name>
<feature type="chain" id="PRO_5046737064" evidence="3">
    <location>
        <begin position="19"/>
        <end position="311"/>
    </location>
</feature>
<protein>
    <submittedName>
        <fullName evidence="4">Zinc ABC transporter substrate-binding protein</fullName>
    </submittedName>
</protein>
<dbReference type="Proteomes" id="UP000647980">
    <property type="component" value="Unassembled WGS sequence"/>
</dbReference>
<keyword evidence="3" id="KW-0732">Signal</keyword>
<dbReference type="InterPro" id="IPR006129">
    <property type="entry name" value="AdhesinB"/>
</dbReference>
<keyword evidence="5" id="KW-1185">Reference proteome</keyword>
<dbReference type="PRINTS" id="PR00691">
    <property type="entry name" value="ADHESINB"/>
</dbReference>
<dbReference type="EMBL" id="JADGLW010000010">
    <property type="protein sequence ID" value="MBF0754667.1"/>
    <property type="molecule type" value="Genomic_DNA"/>
</dbReference>
<evidence type="ECO:0000313" key="5">
    <source>
        <dbReference type="Proteomes" id="UP000647980"/>
    </source>
</evidence>
<dbReference type="PANTHER" id="PTHR42953:SF8">
    <property type="entry name" value="ZINT DOMAIN-CONTAINING PROTEIN"/>
    <property type="match status" value="1"/>
</dbReference>
<accession>A0ABR9Y0N0</accession>
<dbReference type="InterPro" id="IPR050492">
    <property type="entry name" value="Bact_metal-bind_prot9"/>
</dbReference>